<keyword evidence="1" id="KW-0808">Transferase</keyword>
<comment type="similarity">
    <text evidence="1">Belongs to the fructosamine kinase family.</text>
</comment>
<keyword evidence="3" id="KW-1185">Reference proteome</keyword>
<gene>
    <name evidence="2" type="ORF">GCM10022286_13820</name>
</gene>
<dbReference type="Gene3D" id="3.30.200.20">
    <property type="entry name" value="Phosphorylase Kinase, domain 1"/>
    <property type="match status" value="1"/>
</dbReference>
<comment type="caution">
    <text evidence="2">The sequence shown here is derived from an EMBL/GenBank/DDBJ whole genome shotgun (WGS) entry which is preliminary data.</text>
</comment>
<evidence type="ECO:0000256" key="1">
    <source>
        <dbReference type="PIRNR" id="PIRNR006221"/>
    </source>
</evidence>
<dbReference type="Gene3D" id="1.20.1270.240">
    <property type="match status" value="1"/>
</dbReference>
<dbReference type="Gene3D" id="1.10.510.10">
    <property type="entry name" value="Transferase(Phosphotransferase) domain 1"/>
    <property type="match status" value="1"/>
</dbReference>
<name>A0ABP7ZIX4_9MICO</name>
<dbReference type="Proteomes" id="UP001415169">
    <property type="component" value="Unassembled WGS sequence"/>
</dbReference>
<evidence type="ECO:0000313" key="3">
    <source>
        <dbReference type="Proteomes" id="UP001415169"/>
    </source>
</evidence>
<dbReference type="EMBL" id="BAABBV010000001">
    <property type="protein sequence ID" value="GAA4159436.1"/>
    <property type="molecule type" value="Genomic_DNA"/>
</dbReference>
<dbReference type="GO" id="GO:0016301">
    <property type="term" value="F:kinase activity"/>
    <property type="evidence" value="ECO:0007669"/>
    <property type="project" value="UniProtKB-KW"/>
</dbReference>
<organism evidence="2 3">
    <name type="scientific">Gryllotalpicola daejeonensis</name>
    <dbReference type="NCBI Taxonomy" id="993087"/>
    <lineage>
        <taxon>Bacteria</taxon>
        <taxon>Bacillati</taxon>
        <taxon>Actinomycetota</taxon>
        <taxon>Actinomycetes</taxon>
        <taxon>Micrococcales</taxon>
        <taxon>Microbacteriaceae</taxon>
        <taxon>Gryllotalpicola</taxon>
    </lineage>
</organism>
<dbReference type="Pfam" id="PF03881">
    <property type="entry name" value="Fructosamin_kin"/>
    <property type="match status" value="1"/>
</dbReference>
<dbReference type="PANTHER" id="PTHR12149:SF8">
    <property type="entry name" value="PROTEIN-RIBULOSAMINE 3-KINASE"/>
    <property type="match status" value="1"/>
</dbReference>
<dbReference type="PANTHER" id="PTHR12149">
    <property type="entry name" value="FRUCTOSAMINE 3 KINASE-RELATED PROTEIN"/>
    <property type="match status" value="1"/>
</dbReference>
<dbReference type="InterPro" id="IPR016477">
    <property type="entry name" value="Fructo-/Ketosamine-3-kinase"/>
</dbReference>
<evidence type="ECO:0000313" key="2">
    <source>
        <dbReference type="EMBL" id="GAA4159436.1"/>
    </source>
</evidence>
<dbReference type="PIRSF" id="PIRSF006221">
    <property type="entry name" value="Ketosamine-3-kinase"/>
    <property type="match status" value="1"/>
</dbReference>
<accession>A0ABP7ZIX4</accession>
<protein>
    <submittedName>
        <fullName evidence="2">Fructosamine kinase family protein</fullName>
    </submittedName>
</protein>
<reference evidence="2" key="2">
    <citation type="submission" date="2023-12" db="EMBL/GenBank/DDBJ databases">
        <authorList>
            <person name="Sun Q."/>
            <person name="Inoue M."/>
        </authorList>
    </citation>
    <scope>NUCLEOTIDE SEQUENCE</scope>
    <source>
        <strain evidence="2">JCM 17590</strain>
    </source>
</reference>
<proteinExistence type="inferred from homology"/>
<sequence>MTDVDTLSPDLLPEGLEVRHSRPLTGGTANPVWRCELADGREVVVKVAREDQPDLSEIEAEGLRALSELGGLPTPRVIAFSPRTLILEAIGDGSLPPDDGDFWADAGRAVARLHAVRSERFGWARDGWLGQYRQQNAWDADGHRFFAEKRILSFLDKPGAEAALDAADRAGLERLCTRLPELVPDTGAVLTHGDLWRNNLIAGPTADGHHTEPVFIDPAVSYAWAETDVSMMLLSGASVPESFFSAYQELRPLDAEWREQARILNLRELLSMIATFGHGAGNAERIAELRAIVRRYA</sequence>
<reference evidence="2" key="1">
    <citation type="journal article" date="2014" name="Int. J. Syst. Evol. Microbiol.">
        <title>Complete genome of a new Firmicutes species belonging to the dominant human colonic microbiota ('Ruminococcus bicirculans') reveals two chromosomes and a selective capacity to utilize plant glucans.</title>
        <authorList>
            <consortium name="NISC Comparative Sequencing Program"/>
            <person name="Wegmann U."/>
            <person name="Louis P."/>
            <person name="Goesmann A."/>
            <person name="Henrissat B."/>
            <person name="Duncan S.H."/>
            <person name="Flint H.J."/>
        </authorList>
    </citation>
    <scope>NUCLEOTIDE SEQUENCE</scope>
    <source>
        <strain evidence="2">JCM 17590</strain>
    </source>
</reference>
<dbReference type="RefSeq" id="WP_344791017.1">
    <property type="nucleotide sequence ID" value="NZ_BAABBV010000001.1"/>
</dbReference>
<keyword evidence="1 2" id="KW-0418">Kinase</keyword>
<dbReference type="SUPFAM" id="SSF56112">
    <property type="entry name" value="Protein kinase-like (PK-like)"/>
    <property type="match status" value="1"/>
</dbReference>
<dbReference type="InterPro" id="IPR011009">
    <property type="entry name" value="Kinase-like_dom_sf"/>
</dbReference>